<keyword evidence="1" id="KW-0677">Repeat</keyword>
<evidence type="ECO:0000259" key="3">
    <source>
        <dbReference type="Pfam" id="PF13731"/>
    </source>
</evidence>
<dbReference type="EMBL" id="FMIK01000017">
    <property type="protein sequence ID" value="SCL85558.1"/>
    <property type="molecule type" value="Genomic_DNA"/>
</dbReference>
<accession>A0AAX2CDM1</accession>
<evidence type="ECO:0000313" key="4">
    <source>
        <dbReference type="EMBL" id="SCL85558.1"/>
    </source>
</evidence>
<organism evidence="4 5">
    <name type="scientific">Bacillus cytotoxicus</name>
    <dbReference type="NCBI Taxonomy" id="580165"/>
    <lineage>
        <taxon>Bacteria</taxon>
        <taxon>Bacillati</taxon>
        <taxon>Bacillota</taxon>
        <taxon>Bacilli</taxon>
        <taxon>Bacillales</taxon>
        <taxon>Bacillaceae</taxon>
        <taxon>Bacillus</taxon>
        <taxon>Bacillus cereus group</taxon>
    </lineage>
</organism>
<proteinExistence type="predicted"/>
<dbReference type="InterPro" id="IPR009459">
    <property type="entry name" value="MucBP_dom"/>
</dbReference>
<dbReference type="InterPro" id="IPR027994">
    <property type="entry name" value="WxL_dom"/>
</dbReference>
<dbReference type="RefSeq" id="WP_087097873.1">
    <property type="nucleotide sequence ID" value="NZ_CP066179.1"/>
</dbReference>
<dbReference type="Pfam" id="PF13731">
    <property type="entry name" value="WxL"/>
    <property type="match status" value="1"/>
</dbReference>
<feature type="domain" description="WxL" evidence="3">
    <location>
        <begin position="451"/>
        <end position="587"/>
    </location>
</feature>
<gene>
    <name evidence="4" type="ORF">BCB44BAC_00777</name>
</gene>
<protein>
    <recommendedName>
        <fullName evidence="6">Cell surface protein</fullName>
    </recommendedName>
</protein>
<sequence>MSNKSKSWSALCFKEDYFLGVDVGPEINGSKGAIDVEYSFFDENGKPLSIKTALNYHGLNKNKYLSIDDFEQKIENVFALKDTMILYNKLAGGIYRFGSNFSPDWHEDSLKITFQTKEVHNLKIHIENRDITTSSVVYETKYLPKVDIPKVEAFNQTFQVANDPELGAEFIQTIPYLNQQRQIKQLSYLFTYDGGNQYAKSKWIVKDIQGKDCTEWFTFEENSDGTTKITAKPEMLNNQNFYDNVYIFKQFYDFVGSETNRVDKSRLKQNNMYPIDFTVSKSVDGNTNYAKINGTTLINYMGQVQVQHMNQETNQPIPNVQDTIVEGIITDPFHVDPIAIPGYQVIKNQPITGIFLPEKQMLSHLYTPVKATLEANDFSTVVGNIPADKEELKKFLLKEGKVKATELPSNTDITSQVEVVDIGGLHNQIGSYTVTLKVKNVEKTITVNVIEGNLEFISVPEKISFENIQIPSREKTVNRSSMQGEIVVSDKRENGKEWSLYVKQVRPLTSSEKNLLPDALVYTQNGVDTVLNNQNYLVHSQKSTDYQNVHINWKDSEGIRLKVKPGPNVKVNETYQGELEWTLTDTPI</sequence>
<feature type="domain" description="MucBP" evidence="2">
    <location>
        <begin position="303"/>
        <end position="360"/>
    </location>
</feature>
<dbReference type="Pfam" id="PF06458">
    <property type="entry name" value="MucBP"/>
    <property type="match status" value="1"/>
</dbReference>
<dbReference type="Proteomes" id="UP000242164">
    <property type="component" value="Unassembled WGS sequence"/>
</dbReference>
<evidence type="ECO:0000259" key="2">
    <source>
        <dbReference type="Pfam" id="PF06458"/>
    </source>
</evidence>
<dbReference type="AlphaFoldDB" id="A0AAX2CDM1"/>
<evidence type="ECO:0008006" key="6">
    <source>
        <dbReference type="Google" id="ProtNLM"/>
    </source>
</evidence>
<comment type="caution">
    <text evidence="4">The sequence shown here is derived from an EMBL/GenBank/DDBJ whole genome shotgun (WGS) entry which is preliminary data.</text>
</comment>
<evidence type="ECO:0000256" key="1">
    <source>
        <dbReference type="ARBA" id="ARBA00022737"/>
    </source>
</evidence>
<reference evidence="4 5" key="1">
    <citation type="submission" date="2016-08" db="EMBL/GenBank/DDBJ databases">
        <authorList>
            <person name="Loux V."/>
            <person name="Rue O."/>
        </authorList>
    </citation>
    <scope>NUCLEOTIDE SEQUENCE [LARGE SCALE GENOMIC DNA]</scope>
    <source>
        <strain evidence="4 5">AFSSA_08CEB44bac</strain>
    </source>
</reference>
<evidence type="ECO:0000313" key="5">
    <source>
        <dbReference type="Proteomes" id="UP000242164"/>
    </source>
</evidence>
<name>A0AAX2CDM1_9BACI</name>